<dbReference type="GO" id="GO:0005576">
    <property type="term" value="C:extracellular region"/>
    <property type="evidence" value="ECO:0007669"/>
    <property type="project" value="TreeGrafter"/>
</dbReference>
<dbReference type="GO" id="GO:0005886">
    <property type="term" value="C:plasma membrane"/>
    <property type="evidence" value="ECO:0007669"/>
    <property type="project" value="UniProtKB-SubCell"/>
</dbReference>
<dbReference type="EMBL" id="OB663065">
    <property type="protein sequence ID" value="CAD7230921.1"/>
    <property type="molecule type" value="Genomic_DNA"/>
</dbReference>
<dbReference type="GO" id="GO:0009986">
    <property type="term" value="C:cell surface"/>
    <property type="evidence" value="ECO:0007669"/>
    <property type="project" value="TreeGrafter"/>
</dbReference>
<evidence type="ECO:0000256" key="5">
    <source>
        <dbReference type="ARBA" id="ARBA00022729"/>
    </source>
</evidence>
<evidence type="ECO:0000256" key="7">
    <source>
        <dbReference type="ARBA" id="ARBA00023136"/>
    </source>
</evidence>
<evidence type="ECO:0000256" key="6">
    <source>
        <dbReference type="ARBA" id="ARBA00022974"/>
    </source>
</evidence>
<dbReference type="PANTHER" id="PTHR10822:SF29">
    <property type="entry name" value="DIVISION ABNORMALLY DELAYED PROTEIN"/>
    <property type="match status" value="1"/>
</dbReference>
<keyword evidence="3" id="KW-1003">Cell membrane</keyword>
<dbReference type="Pfam" id="PF01153">
    <property type="entry name" value="Glypican"/>
    <property type="match status" value="1"/>
</dbReference>
<evidence type="ECO:0000256" key="9">
    <source>
        <dbReference type="ARBA" id="ARBA00023207"/>
    </source>
</evidence>
<accession>A0A7R8WKZ6</accession>
<dbReference type="InterPro" id="IPR001863">
    <property type="entry name" value="Glypican"/>
</dbReference>
<keyword evidence="5" id="KW-0732">Signal</keyword>
<dbReference type="GO" id="GO:1905475">
    <property type="term" value="P:regulation of protein localization to membrane"/>
    <property type="evidence" value="ECO:0007669"/>
    <property type="project" value="TreeGrafter"/>
</dbReference>
<comment type="subcellular location">
    <subcellularLocation>
        <location evidence="1 12">Cell membrane</location>
        <topology evidence="1 12">Lipid-anchor</topology>
        <topology evidence="1 12">GPI-anchor</topology>
    </subcellularLocation>
</comment>
<keyword evidence="9 12" id="KW-0357">Heparan sulfate</keyword>
<evidence type="ECO:0000256" key="12">
    <source>
        <dbReference type="RuleBase" id="RU003519"/>
    </source>
</evidence>
<gene>
    <name evidence="13" type="ORF">CTOB1V02_LOCUS8777</name>
</gene>
<keyword evidence="6 12" id="KW-0654">Proteoglycan</keyword>
<keyword evidence="4 12" id="KW-0336">GPI-anchor</keyword>
<evidence type="ECO:0000256" key="8">
    <source>
        <dbReference type="ARBA" id="ARBA00023180"/>
    </source>
</evidence>
<name>A0A7R8WKZ6_9CRUS</name>
<proteinExistence type="inferred from homology"/>
<dbReference type="GO" id="GO:0098552">
    <property type="term" value="C:side of membrane"/>
    <property type="evidence" value="ECO:0007669"/>
    <property type="project" value="UniProtKB-KW"/>
</dbReference>
<evidence type="ECO:0000256" key="2">
    <source>
        <dbReference type="ARBA" id="ARBA00010260"/>
    </source>
</evidence>
<dbReference type="AlphaFoldDB" id="A0A7R8WKZ6"/>
<dbReference type="GO" id="GO:0009966">
    <property type="term" value="P:regulation of signal transduction"/>
    <property type="evidence" value="ECO:0007669"/>
    <property type="project" value="InterPro"/>
</dbReference>
<organism evidence="13">
    <name type="scientific">Cyprideis torosa</name>
    <dbReference type="NCBI Taxonomy" id="163714"/>
    <lineage>
        <taxon>Eukaryota</taxon>
        <taxon>Metazoa</taxon>
        <taxon>Ecdysozoa</taxon>
        <taxon>Arthropoda</taxon>
        <taxon>Crustacea</taxon>
        <taxon>Oligostraca</taxon>
        <taxon>Ostracoda</taxon>
        <taxon>Podocopa</taxon>
        <taxon>Podocopida</taxon>
        <taxon>Cytherocopina</taxon>
        <taxon>Cytheroidea</taxon>
        <taxon>Cytherideidae</taxon>
        <taxon>Cyprideis</taxon>
    </lineage>
</organism>
<dbReference type="OrthoDB" id="6380619at2759"/>
<evidence type="ECO:0000256" key="4">
    <source>
        <dbReference type="ARBA" id="ARBA00022622"/>
    </source>
</evidence>
<comment type="similarity">
    <text evidence="2 11">Belongs to the glypican family.</text>
</comment>
<evidence type="ECO:0000313" key="13">
    <source>
        <dbReference type="EMBL" id="CAD7230921.1"/>
    </source>
</evidence>
<protein>
    <submittedName>
        <fullName evidence="13">Uncharacterized protein</fullName>
    </submittedName>
</protein>
<keyword evidence="10 12" id="KW-0449">Lipoprotein</keyword>
<evidence type="ECO:0000256" key="3">
    <source>
        <dbReference type="ARBA" id="ARBA00022475"/>
    </source>
</evidence>
<evidence type="ECO:0000256" key="1">
    <source>
        <dbReference type="ARBA" id="ARBA00004609"/>
    </source>
</evidence>
<reference evidence="13" key="1">
    <citation type="submission" date="2020-11" db="EMBL/GenBank/DDBJ databases">
        <authorList>
            <person name="Tran Van P."/>
        </authorList>
    </citation>
    <scope>NUCLEOTIDE SEQUENCE</scope>
</reference>
<evidence type="ECO:0000256" key="10">
    <source>
        <dbReference type="ARBA" id="ARBA00023288"/>
    </source>
</evidence>
<sequence>MDLLLFGPFQEDAHVLTKPTLLAKLGRQESVTLEGFRNSYHFMDQRIGDHIRVFFTRLQDFIEEKPDAKSIQDSVQEFFDAIFPLIFHNILAEKKPFESTYSTCLSMNRLKSNPFDKVPLEMTRSLTKTLQTSRTFTTALTDVERLLDDIKMIPFSVSCQDALVRMALCPRCAGHDPAAPCPGFCLNVARGCLTSLAYFVAEDGINPVSRAPLQCRHTTGNSAVIQLYRQESRARPRMGP</sequence>
<keyword evidence="7 12" id="KW-0472">Membrane</keyword>
<keyword evidence="8" id="KW-0325">Glycoprotein</keyword>
<dbReference type="PANTHER" id="PTHR10822">
    <property type="entry name" value="GLYPICAN"/>
    <property type="match status" value="1"/>
</dbReference>
<evidence type="ECO:0000256" key="11">
    <source>
        <dbReference type="RuleBase" id="RU003518"/>
    </source>
</evidence>
<dbReference type="GO" id="GO:0016477">
    <property type="term" value="P:cell migration"/>
    <property type="evidence" value="ECO:0007669"/>
    <property type="project" value="TreeGrafter"/>
</dbReference>
<comment type="function">
    <text evidence="12">Cell surface proteoglycan.</text>
</comment>